<keyword evidence="3" id="KW-0378">Hydrolase</keyword>
<keyword evidence="5" id="KW-0067">ATP-binding</keyword>
<evidence type="ECO:0000259" key="7">
    <source>
        <dbReference type="PROSITE" id="PS51192"/>
    </source>
</evidence>
<evidence type="ECO:0000313" key="9">
    <source>
        <dbReference type="EMBL" id="KPI88121.1"/>
    </source>
</evidence>
<evidence type="ECO:0000256" key="6">
    <source>
        <dbReference type="SAM" id="MobiDB-lite"/>
    </source>
</evidence>
<proteinExistence type="predicted"/>
<dbReference type="GO" id="GO:0016787">
    <property type="term" value="F:hydrolase activity"/>
    <property type="evidence" value="ECO:0007669"/>
    <property type="project" value="UniProtKB-KW"/>
</dbReference>
<dbReference type="Pfam" id="PF00270">
    <property type="entry name" value="DEAD"/>
    <property type="match status" value="1"/>
</dbReference>
<evidence type="ECO:0000313" key="10">
    <source>
        <dbReference type="Proteomes" id="UP000038009"/>
    </source>
</evidence>
<keyword evidence="10" id="KW-1185">Reference proteome</keyword>
<dbReference type="SUPFAM" id="SSF52540">
    <property type="entry name" value="P-loop containing nucleoside triphosphate hydrolases"/>
    <property type="match status" value="1"/>
</dbReference>
<organism evidence="9 10">
    <name type="scientific">Leptomonas seymouri</name>
    <dbReference type="NCBI Taxonomy" id="5684"/>
    <lineage>
        <taxon>Eukaryota</taxon>
        <taxon>Discoba</taxon>
        <taxon>Euglenozoa</taxon>
        <taxon>Kinetoplastea</taxon>
        <taxon>Metakinetoplastina</taxon>
        <taxon>Trypanosomatida</taxon>
        <taxon>Trypanosomatidae</taxon>
        <taxon>Leishmaniinae</taxon>
        <taxon>Leptomonas</taxon>
    </lineage>
</organism>
<accession>A0A0N1I5R1</accession>
<dbReference type="CDD" id="cd18787">
    <property type="entry name" value="SF2_C_DEAD"/>
    <property type="match status" value="1"/>
</dbReference>
<dbReference type="InterPro" id="IPR027417">
    <property type="entry name" value="P-loop_NTPase"/>
</dbReference>
<dbReference type="OrthoDB" id="249932at2759"/>
<sequence>MQPRVRFCMWAALRRPRGTAARTTVLTTTSAHRTFVDTPMPDDAVVSGMSMPVTPPPATPMGDPSSDSVDNLGSSYVYPLDTVNATFKMYGEANNFGTGDVSRVFSSAKIYSYDPTILFNDLRLQDVRSAQVGGAGGFSGAGGGGDAAAAVQGTEAATRQAGDEANDLEMRSGRNKQVAGGAAAMAAAMLDSRRAMDGIPLVPGHPLPVVFPRPDGLAPPLRFVKKFGPGGAQKTRTGKRVRQAKTESEEDTDATMYREVMESEGRVESTSLRHSVSWKVQVLDEHRKPTPVKPFQHFREASDVLPHRVMQGLEDSGFSRPTLLQSAAIPQLMRGRDVVGVSPNGSGTTVAYAVPSIAVLVKVKAAEASEGGGKAEAANAGIPPHGAAAMGSSTATEAAAETTAAAVAHPVVIVICPTRQTVMRTAAMYASLTGEDVPLIVAYRSTPEEEEKQRAEIQKNQGCDLLICTPARLHALLQDGLVDLKRARVMAVDKANKILEAAPTPDGVSMQEHLEFVLRKMKDSGVAHQLSMWCTEVVPEVEAMVHRFMSPLTVTVMVTSEEHTNVNVQEIVYALRSKEDRIKAIQRLYDTRAILKRSQVVIFCAYRETAEQLTADLIKALSAPSSMVKFVHSGLRTRKRNEILKAFQHGDVRILVGTDVATRRLDVESLEHVIHYDLPASTEVFMQRVRHVGRSGRRGTSHTLLTAGDARVPLIAKFVGQQSGHALSDEILEMIRTIEATGGEDSWDTPVLRMQNHATSNTKWRVRGRREMRQQVESLSGLHAESDKKPLGTT</sequence>
<dbReference type="Gene3D" id="3.40.50.300">
    <property type="entry name" value="P-loop containing nucleotide triphosphate hydrolases"/>
    <property type="match status" value="2"/>
</dbReference>
<keyword evidence="2" id="KW-0547">Nucleotide-binding</keyword>
<name>A0A0N1I5R1_LEPSE</name>
<dbReference type="PANTHER" id="PTHR47958">
    <property type="entry name" value="ATP-DEPENDENT RNA HELICASE DBP3"/>
    <property type="match status" value="1"/>
</dbReference>
<feature type="domain" description="Helicase C-terminal" evidence="8">
    <location>
        <begin position="567"/>
        <end position="739"/>
    </location>
</feature>
<feature type="domain" description="Helicase ATP-binding" evidence="7">
    <location>
        <begin position="329"/>
        <end position="554"/>
    </location>
</feature>
<dbReference type="OMA" id="FQHFREA"/>
<feature type="region of interest" description="Disordered" evidence="6">
    <location>
        <begin position="772"/>
        <end position="794"/>
    </location>
</feature>
<dbReference type="Proteomes" id="UP000038009">
    <property type="component" value="Unassembled WGS sequence"/>
</dbReference>
<reference evidence="9 10" key="1">
    <citation type="journal article" date="2015" name="PLoS Pathog.">
        <title>Leptomonas seymouri: Adaptations to the Dixenous Life Cycle Analyzed by Genome Sequencing, Transcriptome Profiling and Co-infection with Leishmania donovani.</title>
        <authorList>
            <person name="Kraeva N."/>
            <person name="Butenko A."/>
            <person name="Hlavacova J."/>
            <person name="Kostygov A."/>
            <person name="Myskova J."/>
            <person name="Grybchuk D."/>
            <person name="Lestinova T."/>
            <person name="Votypka J."/>
            <person name="Volf P."/>
            <person name="Opperdoes F."/>
            <person name="Flegontov P."/>
            <person name="Lukes J."/>
            <person name="Yurchenko V."/>
        </authorList>
    </citation>
    <scope>NUCLEOTIDE SEQUENCE [LARGE SCALE GENOMIC DNA]</scope>
    <source>
        <strain evidence="9 10">ATCC 30220</strain>
    </source>
</reference>
<dbReference type="Pfam" id="PF00271">
    <property type="entry name" value="Helicase_C"/>
    <property type="match status" value="1"/>
</dbReference>
<dbReference type="GO" id="GO:0003724">
    <property type="term" value="F:RNA helicase activity"/>
    <property type="evidence" value="ECO:0007669"/>
    <property type="project" value="UniProtKB-EC"/>
</dbReference>
<dbReference type="PROSITE" id="PS51192">
    <property type="entry name" value="HELICASE_ATP_BIND_1"/>
    <property type="match status" value="1"/>
</dbReference>
<protein>
    <recommendedName>
        <fullName evidence="1">RNA helicase</fullName>
        <ecNumber evidence="1">3.6.4.13</ecNumber>
    </recommendedName>
</protein>
<evidence type="ECO:0000256" key="5">
    <source>
        <dbReference type="ARBA" id="ARBA00022840"/>
    </source>
</evidence>
<dbReference type="VEuPathDB" id="TriTrypDB:Lsey_0061_0230"/>
<evidence type="ECO:0000256" key="1">
    <source>
        <dbReference type="ARBA" id="ARBA00012552"/>
    </source>
</evidence>
<feature type="region of interest" description="Disordered" evidence="6">
    <location>
        <begin position="227"/>
        <end position="252"/>
    </location>
</feature>
<keyword evidence="4 9" id="KW-0347">Helicase</keyword>
<dbReference type="GO" id="GO:0005524">
    <property type="term" value="F:ATP binding"/>
    <property type="evidence" value="ECO:0007669"/>
    <property type="project" value="UniProtKB-KW"/>
</dbReference>
<dbReference type="InterPro" id="IPR014001">
    <property type="entry name" value="Helicase_ATP-bd"/>
</dbReference>
<dbReference type="SMART" id="SM00490">
    <property type="entry name" value="HELICc"/>
    <property type="match status" value="1"/>
</dbReference>
<evidence type="ECO:0000256" key="3">
    <source>
        <dbReference type="ARBA" id="ARBA00022801"/>
    </source>
</evidence>
<dbReference type="PROSITE" id="PS51194">
    <property type="entry name" value="HELICASE_CTER"/>
    <property type="match status" value="1"/>
</dbReference>
<dbReference type="InterPro" id="IPR011545">
    <property type="entry name" value="DEAD/DEAH_box_helicase_dom"/>
</dbReference>
<gene>
    <name evidence="9" type="ORF">ABL78_2808</name>
</gene>
<evidence type="ECO:0000256" key="4">
    <source>
        <dbReference type="ARBA" id="ARBA00022806"/>
    </source>
</evidence>
<dbReference type="InterPro" id="IPR001650">
    <property type="entry name" value="Helicase_C-like"/>
</dbReference>
<dbReference type="SMART" id="SM00487">
    <property type="entry name" value="DEXDc"/>
    <property type="match status" value="1"/>
</dbReference>
<dbReference type="AlphaFoldDB" id="A0A0N1I5R1"/>
<dbReference type="GO" id="GO:0003676">
    <property type="term" value="F:nucleic acid binding"/>
    <property type="evidence" value="ECO:0007669"/>
    <property type="project" value="InterPro"/>
</dbReference>
<dbReference type="EMBL" id="LJSK01000061">
    <property type="protein sequence ID" value="KPI88121.1"/>
    <property type="molecule type" value="Genomic_DNA"/>
</dbReference>
<evidence type="ECO:0000259" key="8">
    <source>
        <dbReference type="PROSITE" id="PS51194"/>
    </source>
</evidence>
<evidence type="ECO:0000256" key="2">
    <source>
        <dbReference type="ARBA" id="ARBA00022741"/>
    </source>
</evidence>
<dbReference type="EC" id="3.6.4.13" evidence="1"/>
<comment type="caution">
    <text evidence="9">The sequence shown here is derived from an EMBL/GenBank/DDBJ whole genome shotgun (WGS) entry which is preliminary data.</text>
</comment>
<feature type="compositionally biased region" description="Basic and acidic residues" evidence="6">
    <location>
        <begin position="784"/>
        <end position="794"/>
    </location>
</feature>